<reference evidence="3" key="1">
    <citation type="submission" date="2022-07" db="EMBL/GenBank/DDBJ databases">
        <title>Fungi with potential for degradation of polypropylene.</title>
        <authorList>
            <person name="Gostincar C."/>
        </authorList>
    </citation>
    <scope>NUCLEOTIDE SEQUENCE</scope>
    <source>
        <strain evidence="3">EXF-13287</strain>
    </source>
</reference>
<name>A0AA38VV80_9PEZI</name>
<feature type="transmembrane region" description="Helical" evidence="2">
    <location>
        <begin position="90"/>
        <end position="109"/>
    </location>
</feature>
<gene>
    <name evidence="3" type="ORF">NKR19_g4594</name>
</gene>
<dbReference type="AlphaFoldDB" id="A0AA38VV80"/>
<accession>A0AA38VV80</accession>
<evidence type="ECO:0000313" key="3">
    <source>
        <dbReference type="EMBL" id="KAJ9152221.1"/>
    </source>
</evidence>
<keyword evidence="2" id="KW-0472">Membrane</keyword>
<comment type="caution">
    <text evidence="3">The sequence shown here is derived from an EMBL/GenBank/DDBJ whole genome shotgun (WGS) entry which is preliminary data.</text>
</comment>
<feature type="compositionally biased region" description="Polar residues" evidence="1">
    <location>
        <begin position="21"/>
        <end position="34"/>
    </location>
</feature>
<dbReference type="Proteomes" id="UP001174691">
    <property type="component" value="Unassembled WGS sequence"/>
</dbReference>
<evidence type="ECO:0000256" key="1">
    <source>
        <dbReference type="SAM" id="MobiDB-lite"/>
    </source>
</evidence>
<feature type="transmembrane region" description="Helical" evidence="2">
    <location>
        <begin position="57"/>
        <end position="78"/>
    </location>
</feature>
<feature type="transmembrane region" description="Helical" evidence="2">
    <location>
        <begin position="121"/>
        <end position="144"/>
    </location>
</feature>
<keyword evidence="2" id="KW-1133">Transmembrane helix</keyword>
<keyword evidence="4" id="KW-1185">Reference proteome</keyword>
<sequence length="198" mass="21124">MMCKSSKNTTTPPMEKDDDSITSSEPGQQSNNPTELEKAIKCGSYFPKSTSTRPAYLAARSVSAVLGILLVVLAVIATRVLHRPKWLSPILSPAINAWSASTIDILVVKWKDRRSPRLQRLFYDGAIGIGCSVAAGFLVAFTLADIGGTADGAGADTAAVAWLILFCMFAEVGLHLGIAAVAAMEVFRVRRASRLQAV</sequence>
<evidence type="ECO:0000256" key="2">
    <source>
        <dbReference type="SAM" id="Phobius"/>
    </source>
</evidence>
<organism evidence="3 4">
    <name type="scientific">Coniochaeta hoffmannii</name>
    <dbReference type="NCBI Taxonomy" id="91930"/>
    <lineage>
        <taxon>Eukaryota</taxon>
        <taxon>Fungi</taxon>
        <taxon>Dikarya</taxon>
        <taxon>Ascomycota</taxon>
        <taxon>Pezizomycotina</taxon>
        <taxon>Sordariomycetes</taxon>
        <taxon>Sordariomycetidae</taxon>
        <taxon>Coniochaetales</taxon>
        <taxon>Coniochaetaceae</taxon>
        <taxon>Coniochaeta</taxon>
    </lineage>
</organism>
<proteinExistence type="predicted"/>
<feature type="transmembrane region" description="Helical" evidence="2">
    <location>
        <begin position="159"/>
        <end position="184"/>
    </location>
</feature>
<evidence type="ECO:0000313" key="4">
    <source>
        <dbReference type="Proteomes" id="UP001174691"/>
    </source>
</evidence>
<feature type="compositionally biased region" description="Polar residues" evidence="1">
    <location>
        <begin position="1"/>
        <end position="12"/>
    </location>
</feature>
<keyword evidence="2" id="KW-0812">Transmembrane</keyword>
<protein>
    <submittedName>
        <fullName evidence="3">Uncharacterized protein</fullName>
    </submittedName>
</protein>
<feature type="region of interest" description="Disordered" evidence="1">
    <location>
        <begin position="1"/>
        <end position="34"/>
    </location>
</feature>
<dbReference type="EMBL" id="JANBVN010000058">
    <property type="protein sequence ID" value="KAJ9152221.1"/>
    <property type="molecule type" value="Genomic_DNA"/>
</dbReference>